<keyword evidence="4 9" id="KW-0227">DNA damage</keyword>
<dbReference type="HAMAP" id="MF_00350">
    <property type="entry name" value="RadB"/>
    <property type="match status" value="1"/>
</dbReference>
<keyword evidence="12" id="KW-1185">Reference proteome</keyword>
<dbReference type="InterPro" id="IPR011939">
    <property type="entry name" value="DNA_repair_and_recomb_RadB"/>
</dbReference>
<dbReference type="PRINTS" id="PR01874">
    <property type="entry name" value="DNAREPAIRADA"/>
</dbReference>
<organism evidence="11 12">
    <name type="scientific">Thermococcus aggregans</name>
    <dbReference type="NCBI Taxonomy" id="110163"/>
    <lineage>
        <taxon>Archaea</taxon>
        <taxon>Methanobacteriati</taxon>
        <taxon>Methanobacteriota</taxon>
        <taxon>Thermococci</taxon>
        <taxon>Thermococcales</taxon>
        <taxon>Thermococcaceae</taxon>
        <taxon>Thermococcus</taxon>
    </lineage>
</organism>
<evidence type="ECO:0000256" key="9">
    <source>
        <dbReference type="HAMAP-Rule" id="MF_00350"/>
    </source>
</evidence>
<evidence type="ECO:0000313" key="12">
    <source>
        <dbReference type="Proteomes" id="UP001055732"/>
    </source>
</evidence>
<evidence type="ECO:0000259" key="10">
    <source>
        <dbReference type="PROSITE" id="PS50162"/>
    </source>
</evidence>
<sequence length="233" mass="26191">MLTTGSKSLDELLGGGIGRGVLTQIYGAFATGKTTLAMQVGLLNDGKVAYIDTEGGFSPERLATMAETRGLDKERTLQKFLVFESFDFKEQKKTISSLKKIVNEKFSLIVVDSITNHYRIEENKSAVTTDLGKQLQILLWLARKYNLGVIIINQVYFDSKHNVLKPIAEHTLGYKCKDILRLEKLRNGFRIAVLERHRLKPEGGIVYFKITDKGIEDVEKIKSSQKAPELVLL</sequence>
<feature type="domain" description="RecA family profile 1" evidence="10">
    <location>
        <begin position="1"/>
        <end position="155"/>
    </location>
</feature>
<keyword evidence="6 9" id="KW-0238">DNA-binding</keyword>
<proteinExistence type="inferred from homology"/>
<dbReference type="InterPro" id="IPR020588">
    <property type="entry name" value="RecA_ATP-bd"/>
</dbReference>
<dbReference type="NCBIfam" id="TIGR02237">
    <property type="entry name" value="recomb_radB"/>
    <property type="match status" value="1"/>
</dbReference>
<dbReference type="GO" id="GO:0006310">
    <property type="term" value="P:DNA recombination"/>
    <property type="evidence" value="ECO:0007669"/>
    <property type="project" value="UniProtKB-UniRule"/>
</dbReference>
<evidence type="ECO:0000313" key="11">
    <source>
        <dbReference type="EMBL" id="USS39946.1"/>
    </source>
</evidence>
<reference evidence="11" key="2">
    <citation type="submission" date="2022-06" db="EMBL/GenBank/DDBJ databases">
        <authorList>
            <person name="Park Y.-J."/>
        </authorList>
    </citation>
    <scope>NUCLEOTIDE SEQUENCE</scope>
    <source>
        <strain evidence="11">TY</strain>
    </source>
</reference>
<evidence type="ECO:0000256" key="3">
    <source>
        <dbReference type="ARBA" id="ARBA00022741"/>
    </source>
</evidence>
<evidence type="ECO:0000256" key="1">
    <source>
        <dbReference type="ARBA" id="ARBA00006876"/>
    </source>
</evidence>
<evidence type="ECO:0000256" key="5">
    <source>
        <dbReference type="ARBA" id="ARBA00022840"/>
    </source>
</evidence>
<dbReference type="InterPro" id="IPR027417">
    <property type="entry name" value="P-loop_NTPase"/>
</dbReference>
<dbReference type="GO" id="GO:0140664">
    <property type="term" value="F:ATP-dependent DNA damage sensor activity"/>
    <property type="evidence" value="ECO:0007669"/>
    <property type="project" value="InterPro"/>
</dbReference>
<name>A0A9E7MVZ5_THEAG</name>
<evidence type="ECO:0000256" key="8">
    <source>
        <dbReference type="ARBA" id="ARBA00024641"/>
    </source>
</evidence>
<keyword evidence="5 9" id="KW-0067">ATP-binding</keyword>
<dbReference type="GO" id="GO:0006281">
    <property type="term" value="P:DNA repair"/>
    <property type="evidence" value="ECO:0007669"/>
    <property type="project" value="UniProtKB-UniRule"/>
</dbReference>
<evidence type="ECO:0000256" key="6">
    <source>
        <dbReference type="ARBA" id="ARBA00023125"/>
    </source>
</evidence>
<dbReference type="SUPFAM" id="SSF52540">
    <property type="entry name" value="P-loop containing nucleoside triphosphate hydrolases"/>
    <property type="match status" value="1"/>
</dbReference>
<dbReference type="PROSITE" id="PS50162">
    <property type="entry name" value="RECA_2"/>
    <property type="match status" value="1"/>
</dbReference>
<evidence type="ECO:0000256" key="2">
    <source>
        <dbReference type="ARBA" id="ARBA00018143"/>
    </source>
</evidence>
<dbReference type="PANTHER" id="PTHR22942">
    <property type="entry name" value="RECA/RAD51/RADA DNA STRAND-PAIRING FAMILY MEMBER"/>
    <property type="match status" value="1"/>
</dbReference>
<reference evidence="11" key="1">
    <citation type="journal article" date="1998" name="Int. J. Syst. Bacteriol. 48 Pt">
        <title>Thermococcus guaymasensis sp. nov. and Thermococcus aggregans sp. nov., two novel thermophilic archaea isolated from the Guaymas Basin hydrothermal vent site.</title>
        <authorList>
            <person name="Canganella F."/>
            <person name="Jones W.J."/>
            <person name="Gambacorta A."/>
            <person name="Antranikian G."/>
        </authorList>
    </citation>
    <scope>NUCLEOTIDE SEQUENCE</scope>
    <source>
        <strain evidence="11">TY</strain>
    </source>
</reference>
<dbReference type="PANTHER" id="PTHR22942:SF47">
    <property type="entry name" value="DNA REPAIR AND RECOMBINATION PROTEIN RADB"/>
    <property type="match status" value="1"/>
</dbReference>
<dbReference type="Pfam" id="PF08423">
    <property type="entry name" value="Rad51"/>
    <property type="match status" value="1"/>
</dbReference>
<dbReference type="KEGG" id="tagg:NF865_06170"/>
<dbReference type="GO" id="GO:0005524">
    <property type="term" value="F:ATP binding"/>
    <property type="evidence" value="ECO:0007669"/>
    <property type="project" value="UniProtKB-UniRule"/>
</dbReference>
<comment type="function">
    <text evidence="8 9">Involved in DNA repair and in homologous recombination. May regulate the cleavage reactions of the branch-structured DNA. Has a very weak ATPase activity that is not stimulated by DNA. Binds DNA but does not promote DNA strands exchange.</text>
</comment>
<dbReference type="EMBL" id="CP099582">
    <property type="protein sequence ID" value="USS39946.1"/>
    <property type="molecule type" value="Genomic_DNA"/>
</dbReference>
<evidence type="ECO:0000256" key="7">
    <source>
        <dbReference type="ARBA" id="ARBA00023172"/>
    </source>
</evidence>
<dbReference type="InterPro" id="IPR013632">
    <property type="entry name" value="Rad51_C"/>
</dbReference>
<dbReference type="Gene3D" id="3.40.50.300">
    <property type="entry name" value="P-loop containing nucleotide triphosphate hydrolases"/>
    <property type="match status" value="1"/>
</dbReference>
<dbReference type="PIRSF" id="PIRSF003336">
    <property type="entry name" value="RadB"/>
    <property type="match status" value="1"/>
</dbReference>
<dbReference type="GO" id="GO:0003684">
    <property type="term" value="F:damaged DNA binding"/>
    <property type="evidence" value="ECO:0007669"/>
    <property type="project" value="UniProtKB-UniRule"/>
</dbReference>
<dbReference type="Proteomes" id="UP001055732">
    <property type="component" value="Chromosome"/>
</dbReference>
<protein>
    <recommendedName>
        <fullName evidence="2 9">DNA repair and recombination protein RadB</fullName>
    </recommendedName>
</protein>
<gene>
    <name evidence="9 11" type="primary">radB</name>
    <name evidence="11" type="ORF">NF865_06170</name>
</gene>
<keyword evidence="3 9" id="KW-0547">Nucleotide-binding</keyword>
<dbReference type="RefSeq" id="WP_253303903.1">
    <property type="nucleotide sequence ID" value="NZ_CP099582.1"/>
</dbReference>
<keyword evidence="7 9" id="KW-0233">DNA recombination</keyword>
<accession>A0A9E7MVZ5</accession>
<dbReference type="AlphaFoldDB" id="A0A9E7MVZ5"/>
<evidence type="ECO:0000256" key="4">
    <source>
        <dbReference type="ARBA" id="ARBA00022763"/>
    </source>
</evidence>
<comment type="similarity">
    <text evidence="1 9">Belongs to the eukaryotic RecA-like protein family. RadB subfamily.</text>
</comment>